<feature type="domain" description="SH3" evidence="12">
    <location>
        <begin position="672"/>
        <end position="740"/>
    </location>
</feature>
<dbReference type="GO" id="GO:0016042">
    <property type="term" value="P:lipid catabolic process"/>
    <property type="evidence" value="ECO:0007669"/>
    <property type="project" value="UniProtKB-KW"/>
</dbReference>
<keyword evidence="9" id="KW-0443">Lipid metabolism</keyword>
<evidence type="ECO:0000256" key="8">
    <source>
        <dbReference type="PROSITE-ProRule" id="PRU00192"/>
    </source>
</evidence>
<dbReference type="InterPro" id="IPR000909">
    <property type="entry name" value="PLipase_C_PInositol-sp_X_dom"/>
</dbReference>
<reference evidence="15" key="1">
    <citation type="submission" date="2025-08" db="UniProtKB">
        <authorList>
            <consortium name="Ensembl"/>
        </authorList>
    </citation>
    <scope>IDENTIFICATION</scope>
</reference>
<dbReference type="InterPro" id="IPR017946">
    <property type="entry name" value="PLC-like_Pdiesterase_TIM-brl"/>
</dbReference>
<dbReference type="SUPFAM" id="SSF47473">
    <property type="entry name" value="EF-hand"/>
    <property type="match status" value="1"/>
</dbReference>
<evidence type="ECO:0000256" key="7">
    <source>
        <dbReference type="PROSITE-ProRule" id="PRU00191"/>
    </source>
</evidence>
<evidence type="ECO:0000259" key="11">
    <source>
        <dbReference type="PROSITE" id="PS50001"/>
    </source>
</evidence>
<accession>A0A3Q4HF03</accession>
<dbReference type="GO" id="GO:0048015">
    <property type="term" value="P:phosphatidylinositol-mediated signaling"/>
    <property type="evidence" value="ECO:0007669"/>
    <property type="project" value="TreeGrafter"/>
</dbReference>
<evidence type="ECO:0000313" key="16">
    <source>
        <dbReference type="Proteomes" id="UP000261580"/>
    </source>
</evidence>
<dbReference type="GO" id="GO:0051209">
    <property type="term" value="P:release of sequestered calcium ion into cytosol"/>
    <property type="evidence" value="ECO:0007669"/>
    <property type="project" value="TreeGrafter"/>
</dbReference>
<evidence type="ECO:0000256" key="5">
    <source>
        <dbReference type="ARBA" id="ARBA00023224"/>
    </source>
</evidence>
<evidence type="ECO:0000259" key="12">
    <source>
        <dbReference type="PROSITE" id="PS50002"/>
    </source>
</evidence>
<keyword evidence="3" id="KW-0106">Calcium</keyword>
<reference evidence="15" key="2">
    <citation type="submission" date="2025-09" db="UniProtKB">
        <authorList>
            <consortium name="Ensembl"/>
        </authorList>
    </citation>
    <scope>IDENTIFICATION</scope>
</reference>
<dbReference type="SUPFAM" id="SSF50044">
    <property type="entry name" value="SH3-domain"/>
    <property type="match status" value="1"/>
</dbReference>
<dbReference type="Pfam" id="PF23583">
    <property type="entry name" value="EF_HAND_2_PLCG"/>
    <property type="match status" value="1"/>
</dbReference>
<dbReference type="AlphaFoldDB" id="A0A3Q4HF03"/>
<dbReference type="InterPro" id="IPR001452">
    <property type="entry name" value="SH3_domain"/>
</dbReference>
<evidence type="ECO:0000256" key="4">
    <source>
        <dbReference type="ARBA" id="ARBA00022999"/>
    </source>
</evidence>
<organism evidence="15 16">
    <name type="scientific">Neolamprologus brichardi</name>
    <name type="common">Fairy cichlid</name>
    <name type="synonym">Lamprologus brichardi</name>
    <dbReference type="NCBI Taxonomy" id="32507"/>
    <lineage>
        <taxon>Eukaryota</taxon>
        <taxon>Metazoa</taxon>
        <taxon>Chordata</taxon>
        <taxon>Craniata</taxon>
        <taxon>Vertebrata</taxon>
        <taxon>Euteleostomi</taxon>
        <taxon>Actinopterygii</taxon>
        <taxon>Neopterygii</taxon>
        <taxon>Teleostei</taxon>
        <taxon>Neoteleostei</taxon>
        <taxon>Acanthomorphata</taxon>
        <taxon>Ovalentaria</taxon>
        <taxon>Cichlomorphae</taxon>
        <taxon>Cichliformes</taxon>
        <taxon>Cichlidae</taxon>
        <taxon>African cichlids</taxon>
        <taxon>Pseudocrenilabrinae</taxon>
        <taxon>Lamprologini</taxon>
        <taxon>Neolamprologus</taxon>
    </lineage>
</organism>
<feature type="region of interest" description="Disordered" evidence="10">
    <location>
        <begin position="1034"/>
        <end position="1055"/>
    </location>
</feature>
<dbReference type="FunFam" id="3.20.20.190:FF:000012">
    <property type="entry name" value="1-phosphatidylinositol 4,5-bisphosphate phosphodiesterase gamma"/>
    <property type="match status" value="1"/>
</dbReference>
<dbReference type="Pfam" id="PF00018">
    <property type="entry name" value="SH3_1"/>
    <property type="match status" value="1"/>
</dbReference>
<dbReference type="InterPro" id="IPR035892">
    <property type="entry name" value="C2_domain_sf"/>
</dbReference>
<dbReference type="GO" id="GO:0032587">
    <property type="term" value="C:ruffle membrane"/>
    <property type="evidence" value="ECO:0007669"/>
    <property type="project" value="TreeGrafter"/>
</dbReference>
<dbReference type="PANTHER" id="PTHR10336:SF25">
    <property type="entry name" value="1-PHOSPHATIDYLINOSITOL 4,5-BISPHOSPHATE PHOSPHODIESTERASE GAMMA-2"/>
    <property type="match status" value="1"/>
</dbReference>
<dbReference type="InterPro" id="IPR057061">
    <property type="entry name" value="PLCG_EF-hand_2"/>
</dbReference>
<dbReference type="InterPro" id="IPR000008">
    <property type="entry name" value="C2_dom"/>
</dbReference>
<dbReference type="EC" id="3.1.4.11" evidence="9"/>
<protein>
    <recommendedName>
        <fullName evidence="9">Phosphoinositide phospholipase C</fullName>
        <ecNumber evidence="9">3.1.4.11</ecNumber>
    </recommendedName>
</protein>
<feature type="domain" description="PH" evidence="13">
    <location>
        <begin position="1"/>
        <end position="130"/>
    </location>
</feature>
<feature type="domain" description="PI-PLC Y-box" evidence="14">
    <location>
        <begin position="865"/>
        <end position="891"/>
    </location>
</feature>
<dbReference type="PROSITE" id="PS50001">
    <property type="entry name" value="SH2"/>
    <property type="match status" value="1"/>
</dbReference>
<keyword evidence="2" id="KW-0597">Phosphoprotein</keyword>
<dbReference type="SMART" id="SM00252">
    <property type="entry name" value="SH2"/>
    <property type="match status" value="2"/>
</dbReference>
<dbReference type="FunFam" id="2.30.29.30:FF:000168">
    <property type="entry name" value="1-phosphatidylinositol 4,5-bisphosphate phosphodiesterase gamma"/>
    <property type="match status" value="1"/>
</dbReference>
<dbReference type="CDD" id="cd13362">
    <property type="entry name" value="PH_PLC_gamma"/>
    <property type="match status" value="1"/>
</dbReference>
<dbReference type="InterPro" id="IPR011992">
    <property type="entry name" value="EF-hand-dom_pair"/>
</dbReference>
<keyword evidence="1 8" id="KW-0728">SH3 domain</keyword>
<dbReference type="InterPro" id="IPR001711">
    <property type="entry name" value="PLipase_C_Pinositol-sp_Y"/>
</dbReference>
<dbReference type="PROSITE" id="PS50008">
    <property type="entry name" value="PIPLC_Y_DOMAIN"/>
    <property type="match status" value="1"/>
</dbReference>
<evidence type="ECO:0000256" key="2">
    <source>
        <dbReference type="ARBA" id="ARBA00022553"/>
    </source>
</evidence>
<dbReference type="STRING" id="32507.ENSNBRP00000021860"/>
<dbReference type="InterPro" id="IPR011993">
    <property type="entry name" value="PH-like_dom_sf"/>
</dbReference>
<dbReference type="SUPFAM" id="SSF55550">
    <property type="entry name" value="SH2 domain"/>
    <property type="match status" value="2"/>
</dbReference>
<comment type="catalytic activity">
    <reaction evidence="9">
        <text>a 1,2-diacyl-sn-glycero-3-phospho-(1D-myo-inositol-4,5-bisphosphate) + H2O = 1D-myo-inositol 1,4,5-trisphosphate + a 1,2-diacyl-sn-glycerol + H(+)</text>
        <dbReference type="Rhea" id="RHEA:33179"/>
        <dbReference type="ChEBI" id="CHEBI:15377"/>
        <dbReference type="ChEBI" id="CHEBI:15378"/>
        <dbReference type="ChEBI" id="CHEBI:17815"/>
        <dbReference type="ChEBI" id="CHEBI:58456"/>
        <dbReference type="ChEBI" id="CHEBI:203600"/>
        <dbReference type="EC" id="3.1.4.11"/>
    </reaction>
</comment>
<name>A0A3Q4HF03_NEOBR</name>
<dbReference type="GO" id="GO:0010634">
    <property type="term" value="P:positive regulation of epithelial cell migration"/>
    <property type="evidence" value="ECO:0007669"/>
    <property type="project" value="TreeGrafter"/>
</dbReference>
<dbReference type="SMART" id="SM00148">
    <property type="entry name" value="PLCXc"/>
    <property type="match status" value="1"/>
</dbReference>
<dbReference type="InterPro" id="IPR001192">
    <property type="entry name" value="PI-PLC_fam"/>
</dbReference>
<dbReference type="Ensembl" id="ENSNBRT00000022444.1">
    <property type="protein sequence ID" value="ENSNBRP00000021860.1"/>
    <property type="gene ID" value="ENSNBRG00000016653.1"/>
</dbReference>
<keyword evidence="16" id="KW-1185">Reference proteome</keyword>
<dbReference type="SUPFAM" id="SSF49562">
    <property type="entry name" value="C2 domain (Calcium/lipid-binding domain, CaLB)"/>
    <property type="match status" value="1"/>
</dbReference>
<dbReference type="PROSITE" id="PS50002">
    <property type="entry name" value="SH3"/>
    <property type="match status" value="1"/>
</dbReference>
<dbReference type="GO" id="GO:0046488">
    <property type="term" value="P:phosphatidylinositol metabolic process"/>
    <property type="evidence" value="ECO:0007669"/>
    <property type="project" value="TreeGrafter"/>
</dbReference>
<evidence type="ECO:0000256" key="9">
    <source>
        <dbReference type="RuleBase" id="RU361133"/>
    </source>
</evidence>
<keyword evidence="9" id="KW-0442">Lipid degradation</keyword>
<dbReference type="Gene3D" id="3.20.20.190">
    <property type="entry name" value="Phosphatidylinositol (PI) phosphodiesterase"/>
    <property type="match status" value="1"/>
</dbReference>
<keyword evidence="5" id="KW-0807">Transducer</keyword>
<evidence type="ECO:0000259" key="14">
    <source>
        <dbReference type="PROSITE" id="PS50008"/>
    </source>
</evidence>
<feature type="domain" description="SH2" evidence="11">
    <location>
        <begin position="604"/>
        <end position="657"/>
    </location>
</feature>
<dbReference type="PROSITE" id="PS50003">
    <property type="entry name" value="PH_DOMAIN"/>
    <property type="match status" value="1"/>
</dbReference>
<dbReference type="InterPro" id="IPR001849">
    <property type="entry name" value="PH_domain"/>
</dbReference>
<dbReference type="PROSITE" id="PS50007">
    <property type="entry name" value="PIPLC_X_DOMAIN"/>
    <property type="match status" value="1"/>
</dbReference>
<dbReference type="Proteomes" id="UP000261580">
    <property type="component" value="Unassembled WGS sequence"/>
</dbReference>
<dbReference type="Pfam" id="PF00168">
    <property type="entry name" value="C2"/>
    <property type="match status" value="1"/>
</dbReference>
<proteinExistence type="predicted"/>
<evidence type="ECO:0000256" key="1">
    <source>
        <dbReference type="ARBA" id="ARBA00022443"/>
    </source>
</evidence>
<evidence type="ECO:0000256" key="3">
    <source>
        <dbReference type="ARBA" id="ARBA00022837"/>
    </source>
</evidence>
<dbReference type="Gene3D" id="2.30.29.30">
    <property type="entry name" value="Pleckstrin-homology domain (PH domain)/Phosphotyrosine-binding domain (PTB)"/>
    <property type="match status" value="1"/>
</dbReference>
<dbReference type="Gene3D" id="2.30.30.40">
    <property type="entry name" value="SH3 Domains"/>
    <property type="match status" value="1"/>
</dbReference>
<sequence length="1055" mass="121331">MARLGQQGEMTEYRKIVIKRDLEMGVVMTVFRQKAERLTVQVIMETRQVAWTRTADKTDGVLDLSEIREIRPGRNSKDFERFKDGKDKHDESTCFTIFYGSQFVLSTLSLGADSVDEAQKWLVGLEMLREETRASPTPVLIESWLRKQMYSVNQTKTNRTQAVVCSCSRQLDRSFHALLSQEVGSKKDRLDFEQFHKFYNLLMFEQNEVLDEFKKESCAFILGNTDKPDASAVLLHDFQRFLIYQQQETWANDLNQVRELMTTFIDDTMRKTNDPEFTVSEFLGFLFSKENCIWDEKFSDISNVDMNNPLSHYWVNSSHNTYLTGDQIRSESSTEAYVRCLRLGCRCVELDCWEGPGEPIIYHGWSRTTKIKFEDVVRAINEHAFVTSEFPVILSIEEHCPIDQQRQMARIFREVFGDKLLIEPVEHLAEQLPSPTQLKGKIILKVTCSRPGLQYDPQLFVVCPVRLHCIYQNKAENTSAVNTLVASCFCYAGEESLMSMSSFLSFVCTCFRRGGRVQHCRIRSVTEGGHTSFYMTPNLHFPSVYALIQHYKDSPLRCQDFELRLTDAVPKPDSHLQEGFPHCHREHLHNVFRTANITICYQLLSFRGDGKVKHCRIQKEGNMYLLGTTTEFESLVELVGYFRKKPLYRKIKLRYPVTPELVDRFSTISLIIPKNTVKALYSYQARRPDELSFQQGALIHNVSKEADGCQTSLGLFVFLFVVKNGKYGKPHAVTLQDQDEDSLQFDLTAGSLEELFEWYKVAWDIIQRAANKQYSKEQEVSAIRFCGSRARIIKPVGMCLLEVAPKPAATTDFGHLLIATVACRLHGRHQLVCKQLETNHQALVKLQHKTERLHPKFCHTQTEGDKYMQLNNALFSLNGQTGYVLQPEFMRMDSYDPHQDKKEVKYKIVVKVCARAPSGDNGLNPVWKGSERIVLSVYEPELTFLRFIVNEEDMFSDPNFLAQATFPVKGLRSGYRSVPLKNGYSEDLELASLLVYISVQQAGKAEEELYSSSSQLKKKQAELGEPFLYDTHSNLQRSSLAQSKEKKINNSKFYS</sequence>
<dbReference type="Pfam" id="PF00017">
    <property type="entry name" value="SH2"/>
    <property type="match status" value="1"/>
</dbReference>
<evidence type="ECO:0000256" key="6">
    <source>
        <dbReference type="ARBA" id="ARBA00023288"/>
    </source>
</evidence>
<dbReference type="Gene3D" id="2.60.40.150">
    <property type="entry name" value="C2 domain"/>
    <property type="match status" value="1"/>
</dbReference>
<dbReference type="InterPro" id="IPR000980">
    <property type="entry name" value="SH2"/>
</dbReference>
<keyword evidence="4 7" id="KW-0727">SH2 domain</keyword>
<dbReference type="GeneTree" id="ENSGT00940000157517"/>
<evidence type="ECO:0000256" key="10">
    <source>
        <dbReference type="SAM" id="MobiDB-lite"/>
    </source>
</evidence>
<dbReference type="SUPFAM" id="SSF51695">
    <property type="entry name" value="PLC-like phosphodiesterases"/>
    <property type="match status" value="1"/>
</dbReference>
<dbReference type="PANTHER" id="PTHR10336">
    <property type="entry name" value="PHOSPHOINOSITIDE-SPECIFIC PHOSPHOLIPASE C FAMILY PROTEIN"/>
    <property type="match status" value="1"/>
</dbReference>
<dbReference type="Gene3D" id="3.30.505.10">
    <property type="entry name" value="SH2 domain"/>
    <property type="match status" value="2"/>
</dbReference>
<dbReference type="SMART" id="SM00149">
    <property type="entry name" value="PLCYc"/>
    <property type="match status" value="1"/>
</dbReference>
<dbReference type="InterPro" id="IPR036028">
    <property type="entry name" value="SH3-like_dom_sf"/>
</dbReference>
<dbReference type="GO" id="GO:0004435">
    <property type="term" value="F:phosphatidylinositol-4,5-bisphosphate phospholipase C activity"/>
    <property type="evidence" value="ECO:0007669"/>
    <property type="project" value="UniProtKB-EC"/>
</dbReference>
<dbReference type="Pfam" id="PF00388">
    <property type="entry name" value="PI-PLC-X"/>
    <property type="match status" value="1"/>
</dbReference>
<dbReference type="InterPro" id="IPR036860">
    <property type="entry name" value="SH2_dom_sf"/>
</dbReference>
<dbReference type="CDD" id="cd00275">
    <property type="entry name" value="C2_PLC_like"/>
    <property type="match status" value="1"/>
</dbReference>
<keyword evidence="6" id="KW-0449">Lipoprotein</keyword>
<dbReference type="SMART" id="SM00233">
    <property type="entry name" value="PH"/>
    <property type="match status" value="1"/>
</dbReference>
<evidence type="ECO:0000313" key="15">
    <source>
        <dbReference type="Ensembl" id="ENSNBRP00000021860.1"/>
    </source>
</evidence>
<dbReference type="SUPFAM" id="SSF50729">
    <property type="entry name" value="PH domain-like"/>
    <property type="match status" value="1"/>
</dbReference>
<dbReference type="PRINTS" id="PR00390">
    <property type="entry name" value="PHPHLIPASEC"/>
</dbReference>
<dbReference type="Bgee" id="ENSNBRG00000016653">
    <property type="expression patterns" value="Expressed in mesonephros and 1 other cell type or tissue"/>
</dbReference>
<evidence type="ECO:0000259" key="13">
    <source>
        <dbReference type="PROSITE" id="PS50003"/>
    </source>
</evidence>
<keyword evidence="9" id="KW-0378">Hydrolase</keyword>